<dbReference type="PANTHER" id="PTHR12843:SF5">
    <property type="entry name" value="EEF1A LYSINE METHYLTRANSFERASE 2"/>
    <property type="match status" value="1"/>
</dbReference>
<dbReference type="CDD" id="cd02440">
    <property type="entry name" value="AdoMet_MTases"/>
    <property type="match status" value="1"/>
</dbReference>
<dbReference type="Pfam" id="PF13649">
    <property type="entry name" value="Methyltransf_25"/>
    <property type="match status" value="1"/>
</dbReference>
<dbReference type="RefSeq" id="WP_261695886.1">
    <property type="nucleotide sequence ID" value="NZ_CP104694.1"/>
</dbReference>
<dbReference type="GO" id="GO:0032259">
    <property type="term" value="P:methylation"/>
    <property type="evidence" value="ECO:0007669"/>
    <property type="project" value="UniProtKB-KW"/>
</dbReference>
<dbReference type="Proteomes" id="UP001064632">
    <property type="component" value="Chromosome"/>
</dbReference>
<dbReference type="InterPro" id="IPR029063">
    <property type="entry name" value="SAM-dependent_MTases_sf"/>
</dbReference>
<dbReference type="GO" id="GO:0008168">
    <property type="term" value="F:methyltransferase activity"/>
    <property type="evidence" value="ECO:0007669"/>
    <property type="project" value="UniProtKB-KW"/>
</dbReference>
<dbReference type="SUPFAM" id="SSF53335">
    <property type="entry name" value="S-adenosyl-L-methionine-dependent methyltransferases"/>
    <property type="match status" value="1"/>
</dbReference>
<feature type="domain" description="Methyltransferase" evidence="1">
    <location>
        <begin position="45"/>
        <end position="140"/>
    </location>
</feature>
<gene>
    <name evidence="2" type="ORF">N4264_04525</name>
</gene>
<proteinExistence type="predicted"/>
<keyword evidence="2" id="KW-0808">Transferase</keyword>
<organism evidence="2 3">
    <name type="scientific">Tahibacter amnicola</name>
    <dbReference type="NCBI Taxonomy" id="2976241"/>
    <lineage>
        <taxon>Bacteria</taxon>
        <taxon>Pseudomonadati</taxon>
        <taxon>Pseudomonadota</taxon>
        <taxon>Gammaproteobacteria</taxon>
        <taxon>Lysobacterales</taxon>
        <taxon>Rhodanobacteraceae</taxon>
        <taxon>Tahibacter</taxon>
    </lineage>
</organism>
<protein>
    <submittedName>
        <fullName evidence="2">Class I SAM-dependent methyltransferase</fullName>
    </submittedName>
</protein>
<dbReference type="InterPro" id="IPR041698">
    <property type="entry name" value="Methyltransf_25"/>
</dbReference>
<accession>A0ABY6BGM7</accession>
<dbReference type="PANTHER" id="PTHR12843">
    <property type="entry name" value="PROTEIN-LYSINE N-METHYLTRANSFERASE METTL10"/>
    <property type="match status" value="1"/>
</dbReference>
<keyword evidence="2" id="KW-0489">Methyltransferase</keyword>
<dbReference type="EMBL" id="CP104694">
    <property type="protein sequence ID" value="UXI68927.1"/>
    <property type="molecule type" value="Genomic_DNA"/>
</dbReference>
<keyword evidence="3" id="KW-1185">Reference proteome</keyword>
<sequence length="205" mass="22661">MTTKEHWERVYATRATDTVSWYQPHAATSLRLIEETGTPRNLPLIDVGGGASVLVDNLVDAGYTNLTVLDLSGAALSASRTRLGARGHAVHWLEADILSVALPFRHFALWHDRAVFHFLTDPDEQREYARQLRQALKPGGHAIIATFAEDGPTQCSGLPVARHSMASLEAIFEETLELVAHHRESHLTPAGASQSFLYCQFRRAP</sequence>
<name>A0ABY6BGM7_9GAMM</name>
<reference evidence="2" key="1">
    <citation type="submission" date="2022-09" db="EMBL/GenBank/DDBJ databases">
        <title>Tahibacter sp. nov., isolated from a fresh water.</title>
        <authorList>
            <person name="Baek J.H."/>
            <person name="Lee J.K."/>
            <person name="Kim J.M."/>
            <person name="Jeon C.O."/>
        </authorList>
    </citation>
    <scope>NUCLEOTIDE SEQUENCE</scope>
    <source>
        <strain evidence="2">W38</strain>
    </source>
</reference>
<dbReference type="Gene3D" id="3.40.50.150">
    <property type="entry name" value="Vaccinia Virus protein VP39"/>
    <property type="match status" value="1"/>
</dbReference>
<evidence type="ECO:0000313" key="2">
    <source>
        <dbReference type="EMBL" id="UXI68927.1"/>
    </source>
</evidence>
<evidence type="ECO:0000313" key="3">
    <source>
        <dbReference type="Proteomes" id="UP001064632"/>
    </source>
</evidence>
<evidence type="ECO:0000259" key="1">
    <source>
        <dbReference type="Pfam" id="PF13649"/>
    </source>
</evidence>